<accession>A0A0F9VN05</accession>
<organism evidence="1">
    <name type="scientific">marine sediment metagenome</name>
    <dbReference type="NCBI Taxonomy" id="412755"/>
    <lineage>
        <taxon>unclassified sequences</taxon>
        <taxon>metagenomes</taxon>
        <taxon>ecological metagenomes</taxon>
    </lineage>
</organism>
<comment type="caution">
    <text evidence="1">The sequence shown here is derived from an EMBL/GenBank/DDBJ whole genome shotgun (WGS) entry which is preliminary data.</text>
</comment>
<gene>
    <name evidence="1" type="ORF">LCGC14_0463560</name>
</gene>
<reference evidence="1" key="1">
    <citation type="journal article" date="2015" name="Nature">
        <title>Complex archaea that bridge the gap between prokaryotes and eukaryotes.</title>
        <authorList>
            <person name="Spang A."/>
            <person name="Saw J.H."/>
            <person name="Jorgensen S.L."/>
            <person name="Zaremba-Niedzwiedzka K."/>
            <person name="Martijn J."/>
            <person name="Lind A.E."/>
            <person name="van Eijk R."/>
            <person name="Schleper C."/>
            <person name="Guy L."/>
            <person name="Ettema T.J."/>
        </authorList>
    </citation>
    <scope>NUCLEOTIDE SEQUENCE</scope>
</reference>
<sequence length="67" mass="7726">MTDLHEADIWQEGADDRECCNCGGTIHSCICYEKECTQCMRVIDPTIATQWNGKWYCDDNCLTLFIN</sequence>
<proteinExistence type="predicted"/>
<dbReference type="AlphaFoldDB" id="A0A0F9VN05"/>
<name>A0A0F9VN05_9ZZZZ</name>
<evidence type="ECO:0000313" key="1">
    <source>
        <dbReference type="EMBL" id="KKN67183.1"/>
    </source>
</evidence>
<protein>
    <submittedName>
        <fullName evidence="1">Uncharacterized protein</fullName>
    </submittedName>
</protein>
<dbReference type="EMBL" id="LAZR01000481">
    <property type="protein sequence ID" value="KKN67183.1"/>
    <property type="molecule type" value="Genomic_DNA"/>
</dbReference>